<evidence type="ECO:0000313" key="4">
    <source>
        <dbReference type="Proteomes" id="UP000267606"/>
    </source>
</evidence>
<keyword evidence="1" id="KW-0812">Transmembrane</keyword>
<feature type="transmembrane region" description="Helical" evidence="1">
    <location>
        <begin position="48"/>
        <end position="67"/>
    </location>
</feature>
<dbReference type="AlphaFoldDB" id="A0A183H3Y8"/>
<protein>
    <submittedName>
        <fullName evidence="5">PXA domain-containing protein</fullName>
    </submittedName>
</protein>
<organism evidence="5">
    <name type="scientific">Onchocerca flexuosa</name>
    <dbReference type="NCBI Taxonomy" id="387005"/>
    <lineage>
        <taxon>Eukaryota</taxon>
        <taxon>Metazoa</taxon>
        <taxon>Ecdysozoa</taxon>
        <taxon>Nematoda</taxon>
        <taxon>Chromadorea</taxon>
        <taxon>Rhabditida</taxon>
        <taxon>Spirurina</taxon>
        <taxon>Spiruromorpha</taxon>
        <taxon>Filarioidea</taxon>
        <taxon>Onchocercidae</taxon>
        <taxon>Onchocerca</taxon>
    </lineage>
</organism>
<proteinExistence type="predicted"/>
<dbReference type="Pfam" id="PF02194">
    <property type="entry name" value="PXA"/>
    <property type="match status" value="1"/>
</dbReference>
<evidence type="ECO:0000256" key="1">
    <source>
        <dbReference type="SAM" id="Phobius"/>
    </source>
</evidence>
<sequence length="217" mass="24736">MSCFSRRAIRAAECDAPRERRTAMFSAFYLLLGTVLFLTSFGVSGLCVFLSLLLGFIFGLFVVILNCGHEISNKDLYELDEIIRKFFFLTGQQGYLASYGRFSKKTCCEQEQPMTNSATIDAILEQMLSYVIRDFVDSWYSGLTSDHHFKESLKRSARRTIAAFSQCVQKVDFVPLLTQHIVDDIASHFRLFRRAKVSSVRLKLMLNGNGTCTTLLW</sequence>
<dbReference type="GO" id="GO:0035091">
    <property type="term" value="F:phosphatidylinositol binding"/>
    <property type="evidence" value="ECO:0007669"/>
    <property type="project" value="TreeGrafter"/>
</dbReference>
<reference evidence="3 4" key="2">
    <citation type="submission" date="2018-11" db="EMBL/GenBank/DDBJ databases">
        <authorList>
            <consortium name="Pathogen Informatics"/>
        </authorList>
    </citation>
    <scope>NUCLEOTIDE SEQUENCE [LARGE SCALE GENOMIC DNA]</scope>
</reference>
<dbReference type="PANTHER" id="PTHR22775">
    <property type="entry name" value="SORTING NEXIN"/>
    <property type="match status" value="1"/>
</dbReference>
<evidence type="ECO:0000259" key="2">
    <source>
        <dbReference type="PROSITE" id="PS51207"/>
    </source>
</evidence>
<dbReference type="InterPro" id="IPR003114">
    <property type="entry name" value="Phox_assoc"/>
</dbReference>
<dbReference type="WBParaSite" id="OFLC_0000219701-mRNA-1">
    <property type="protein sequence ID" value="OFLC_0000219701-mRNA-1"/>
    <property type="gene ID" value="OFLC_0000219701"/>
</dbReference>
<evidence type="ECO:0000313" key="5">
    <source>
        <dbReference type="WBParaSite" id="OFLC_0000219701-mRNA-1"/>
    </source>
</evidence>
<dbReference type="STRING" id="387005.A0A183H3Y8"/>
<keyword evidence="1" id="KW-1133">Transmembrane helix</keyword>
<feature type="domain" description="PXA" evidence="2">
    <location>
        <begin position="117"/>
        <end position="217"/>
    </location>
</feature>
<dbReference type="Proteomes" id="UP000267606">
    <property type="component" value="Unassembled WGS sequence"/>
</dbReference>
<gene>
    <name evidence="3" type="ORF">OFLC_LOCUS2198</name>
</gene>
<accession>A0A183H3Y8</accession>
<feature type="transmembrane region" description="Helical" evidence="1">
    <location>
        <begin position="21"/>
        <end position="42"/>
    </location>
</feature>
<evidence type="ECO:0000313" key="3">
    <source>
        <dbReference type="EMBL" id="VDO32203.1"/>
    </source>
</evidence>
<dbReference type="GO" id="GO:0005769">
    <property type="term" value="C:early endosome"/>
    <property type="evidence" value="ECO:0007669"/>
    <property type="project" value="TreeGrafter"/>
</dbReference>
<name>A0A183H3Y8_9BILA</name>
<dbReference type="PANTHER" id="PTHR22775:SF3">
    <property type="entry name" value="SORTING NEXIN-13"/>
    <property type="match status" value="1"/>
</dbReference>
<reference evidence="5" key="1">
    <citation type="submission" date="2016-06" db="UniProtKB">
        <authorList>
            <consortium name="WormBaseParasite"/>
        </authorList>
    </citation>
    <scope>IDENTIFICATION</scope>
</reference>
<dbReference type="EMBL" id="UZAJ01001213">
    <property type="protein sequence ID" value="VDO32203.1"/>
    <property type="molecule type" value="Genomic_DNA"/>
</dbReference>
<keyword evidence="4" id="KW-1185">Reference proteome</keyword>
<dbReference type="PROSITE" id="PS51207">
    <property type="entry name" value="PXA"/>
    <property type="match status" value="1"/>
</dbReference>
<keyword evidence="1" id="KW-0472">Membrane</keyword>